<dbReference type="InterPro" id="IPR029035">
    <property type="entry name" value="DHS-like_NAD/FAD-binding_dom"/>
</dbReference>
<accession>C0EDP0</accession>
<dbReference type="GO" id="GO:0005948">
    <property type="term" value="C:acetolactate synthase complex"/>
    <property type="evidence" value="ECO:0007669"/>
    <property type="project" value="TreeGrafter"/>
</dbReference>
<dbReference type="InterPro" id="IPR011766">
    <property type="entry name" value="TPP_enzyme_TPP-bd"/>
</dbReference>
<gene>
    <name evidence="16" type="primary">ilvB</name>
    <name evidence="16" type="ORF">CLOSTMETH_01968</name>
</gene>
<dbReference type="FunFam" id="3.40.50.1220:FF:000008">
    <property type="entry name" value="Acetolactate synthase"/>
    <property type="match status" value="1"/>
</dbReference>
<keyword evidence="5 12" id="KW-0028">Amino-acid biosynthesis</keyword>
<dbReference type="Gene3D" id="3.40.50.1220">
    <property type="entry name" value="TPP-binding domain"/>
    <property type="match status" value="1"/>
</dbReference>
<dbReference type="GO" id="GO:0009099">
    <property type="term" value="P:L-valine biosynthetic process"/>
    <property type="evidence" value="ECO:0007669"/>
    <property type="project" value="UniProtKB-UniPathway"/>
</dbReference>
<dbReference type="STRING" id="537013.CLOSTMETH_01968"/>
<dbReference type="UniPathway" id="UPA00049">
    <property type="reaction ID" value="UER00059"/>
</dbReference>
<comment type="similarity">
    <text evidence="3 12">Belongs to the TPP enzyme family.</text>
</comment>
<dbReference type="EC" id="2.2.1.6" evidence="4 12"/>
<dbReference type="Pfam" id="PF00205">
    <property type="entry name" value="TPP_enzyme_M"/>
    <property type="match status" value="1"/>
</dbReference>
<dbReference type="PANTHER" id="PTHR18968">
    <property type="entry name" value="THIAMINE PYROPHOSPHATE ENZYMES"/>
    <property type="match status" value="1"/>
</dbReference>
<evidence type="ECO:0000313" key="16">
    <source>
        <dbReference type="EMBL" id="EEG30447.1"/>
    </source>
</evidence>
<comment type="catalytic activity">
    <reaction evidence="11 12">
        <text>2 pyruvate + H(+) = (2S)-2-acetolactate + CO2</text>
        <dbReference type="Rhea" id="RHEA:25249"/>
        <dbReference type="ChEBI" id="CHEBI:15361"/>
        <dbReference type="ChEBI" id="CHEBI:15378"/>
        <dbReference type="ChEBI" id="CHEBI:16526"/>
        <dbReference type="ChEBI" id="CHEBI:58476"/>
        <dbReference type="EC" id="2.2.1.6"/>
    </reaction>
</comment>
<evidence type="ECO:0000256" key="9">
    <source>
        <dbReference type="ARBA" id="ARBA00023052"/>
    </source>
</evidence>
<dbReference type="Proteomes" id="UP000003340">
    <property type="component" value="Unassembled WGS sequence"/>
</dbReference>
<dbReference type="InterPro" id="IPR012001">
    <property type="entry name" value="Thiamin_PyroP_enz_TPP-bd_dom"/>
</dbReference>
<feature type="domain" description="Thiamine pyrophosphate enzyme N-terminal TPP-binding" evidence="15">
    <location>
        <begin position="4"/>
        <end position="119"/>
    </location>
</feature>
<keyword evidence="17" id="KW-1185">Reference proteome</keyword>
<dbReference type="InterPro" id="IPR012000">
    <property type="entry name" value="Thiamin_PyroP_enz_cen_dom"/>
</dbReference>
<sequence length="561" mass="60770">MKCNGSEILLECLLEQGVDTIFGYPGGSVLNIYDALYKYQDKINHILTAHEQGATHAADGYARATGKTGVALVTSGPGATNTVTGIATAFMDSIPLVVITGNVPVPLLGLDSFQEVDITGITMPITKHNFIVKDIAQLADTVRRAFEIANSGRKGPVLIDIPKDITAAVCEYQPKQIPALVPNADTMTDEDVATAVQMIQQSKRPFVYTGGGVIASDAAKEVRELVDLIDAPVSSSLMGQGGFDNYDERYMGMLGMHGSKTAANAVSECDLFIGIGTRFSDRVILKISAFAPNAKIIQIDIDPAEVNKNIRVDHTLVGDVKCVLQRLNPQLGQCSHSDWMEKIASWKREYPNQQKGNTPDALLPQQIIETLCELTGGEAVISTEVGQNQMWAAQYYSFRHPKQFLTSGGHGTMGYGLGAAIGAQVGCPDKQVINIAGDGSFQMNCNELVTLSKYNIPVIELLLNNEVLGMVRQWQRLFYGKRFSQTTLERGVDYSKLAGAYGIEFYTIAKPEEIRPTLEKALAANGPVLINCVIDRDINVLPMVPAGAAIDEPILEIEIDD</sequence>
<comment type="cofactor">
    <cofactor evidence="12">
        <name>Mg(2+)</name>
        <dbReference type="ChEBI" id="CHEBI:18420"/>
    </cofactor>
    <text evidence="12">Binds 1 Mg(2+) ion per subunit.</text>
</comment>
<dbReference type="PANTHER" id="PTHR18968:SF13">
    <property type="entry name" value="ACETOLACTATE SYNTHASE CATALYTIC SUBUNIT, MITOCHONDRIAL"/>
    <property type="match status" value="1"/>
</dbReference>
<dbReference type="NCBIfam" id="TIGR00118">
    <property type="entry name" value="acolac_lg"/>
    <property type="match status" value="1"/>
</dbReference>
<evidence type="ECO:0000256" key="4">
    <source>
        <dbReference type="ARBA" id="ARBA00013145"/>
    </source>
</evidence>
<dbReference type="UniPathway" id="UPA00047">
    <property type="reaction ID" value="UER00055"/>
</dbReference>
<dbReference type="InterPro" id="IPR000399">
    <property type="entry name" value="TPP-bd_CS"/>
</dbReference>
<keyword evidence="7 12" id="KW-0479">Metal-binding</keyword>
<evidence type="ECO:0000256" key="8">
    <source>
        <dbReference type="ARBA" id="ARBA00022842"/>
    </source>
</evidence>
<evidence type="ECO:0000256" key="3">
    <source>
        <dbReference type="ARBA" id="ARBA00007812"/>
    </source>
</evidence>
<keyword evidence="10 12" id="KW-0100">Branched-chain amino acid biosynthesis</keyword>
<comment type="caution">
    <text evidence="16">The sequence shown here is derived from an EMBL/GenBank/DDBJ whole genome shotgun (WGS) entry which is preliminary data.</text>
</comment>
<dbReference type="SUPFAM" id="SSF52518">
    <property type="entry name" value="Thiamin diphosphate-binding fold (THDP-binding)"/>
    <property type="match status" value="2"/>
</dbReference>
<evidence type="ECO:0000313" key="17">
    <source>
        <dbReference type="Proteomes" id="UP000003340"/>
    </source>
</evidence>
<dbReference type="InterPro" id="IPR039368">
    <property type="entry name" value="AHAS_TPP"/>
</dbReference>
<evidence type="ECO:0000259" key="15">
    <source>
        <dbReference type="Pfam" id="PF02776"/>
    </source>
</evidence>
<dbReference type="Gene3D" id="3.40.50.970">
    <property type="match status" value="2"/>
</dbReference>
<evidence type="ECO:0000256" key="12">
    <source>
        <dbReference type="RuleBase" id="RU003591"/>
    </source>
</evidence>
<dbReference type="Pfam" id="PF02776">
    <property type="entry name" value="TPP_enzyme_N"/>
    <property type="match status" value="1"/>
</dbReference>
<organism evidence="16 17">
    <name type="scientific">[Clostridium] methylpentosum DSM 5476</name>
    <dbReference type="NCBI Taxonomy" id="537013"/>
    <lineage>
        <taxon>Bacteria</taxon>
        <taxon>Bacillati</taxon>
        <taxon>Bacillota</taxon>
        <taxon>Clostridia</taxon>
        <taxon>Eubacteriales</taxon>
        <taxon>Oscillospiraceae</taxon>
        <taxon>Oscillospiraceae incertae sedis</taxon>
    </lineage>
</organism>
<dbReference type="GO" id="GO:0030976">
    <property type="term" value="F:thiamine pyrophosphate binding"/>
    <property type="evidence" value="ECO:0007669"/>
    <property type="project" value="UniProtKB-UniRule"/>
</dbReference>
<protein>
    <recommendedName>
        <fullName evidence="4 12">Acetolactate synthase</fullName>
        <ecNumber evidence="4 12">2.2.1.6</ecNumber>
    </recommendedName>
</protein>
<dbReference type="EMBL" id="ACEC01000064">
    <property type="protein sequence ID" value="EEG30447.1"/>
    <property type="molecule type" value="Genomic_DNA"/>
</dbReference>
<dbReference type="CDD" id="cd07035">
    <property type="entry name" value="TPP_PYR_POX_like"/>
    <property type="match status" value="1"/>
</dbReference>
<dbReference type="HOGENOM" id="CLU_013748_1_2_9"/>
<dbReference type="Pfam" id="PF02775">
    <property type="entry name" value="TPP_enzyme_C"/>
    <property type="match status" value="1"/>
</dbReference>
<keyword evidence="6 12" id="KW-0808">Transferase</keyword>
<dbReference type="SUPFAM" id="SSF52467">
    <property type="entry name" value="DHS-like NAD/FAD-binding domain"/>
    <property type="match status" value="1"/>
</dbReference>
<comment type="pathway">
    <text evidence="1 12">Amino-acid biosynthesis; L-isoleucine biosynthesis; L-isoleucine from 2-oxobutanoate: step 1/4.</text>
</comment>
<evidence type="ECO:0000256" key="1">
    <source>
        <dbReference type="ARBA" id="ARBA00004974"/>
    </source>
</evidence>
<evidence type="ECO:0000256" key="7">
    <source>
        <dbReference type="ARBA" id="ARBA00022723"/>
    </source>
</evidence>
<dbReference type="FunFam" id="3.40.50.970:FF:000007">
    <property type="entry name" value="Acetolactate synthase"/>
    <property type="match status" value="1"/>
</dbReference>
<evidence type="ECO:0000259" key="13">
    <source>
        <dbReference type="Pfam" id="PF00205"/>
    </source>
</evidence>
<keyword evidence="8 12" id="KW-0460">Magnesium</keyword>
<keyword evidence="9 12" id="KW-0786">Thiamine pyrophosphate</keyword>
<dbReference type="GO" id="GO:0009097">
    <property type="term" value="P:isoleucine biosynthetic process"/>
    <property type="evidence" value="ECO:0007669"/>
    <property type="project" value="UniProtKB-UniPathway"/>
</dbReference>
<evidence type="ECO:0000259" key="14">
    <source>
        <dbReference type="Pfam" id="PF02775"/>
    </source>
</evidence>
<comment type="cofactor">
    <cofactor evidence="12">
        <name>thiamine diphosphate</name>
        <dbReference type="ChEBI" id="CHEBI:58937"/>
    </cofactor>
    <text evidence="12">Binds 1 thiamine pyrophosphate per subunit.</text>
</comment>
<dbReference type="eggNOG" id="COG0028">
    <property type="taxonomic scope" value="Bacteria"/>
</dbReference>
<proteinExistence type="inferred from homology"/>
<reference evidence="16 17" key="2">
    <citation type="submission" date="2009-02" db="EMBL/GenBank/DDBJ databases">
        <title>Draft genome sequence of Clostridium methylpentosum (DSM 5476).</title>
        <authorList>
            <person name="Sudarsanam P."/>
            <person name="Ley R."/>
            <person name="Guruge J."/>
            <person name="Turnbaugh P.J."/>
            <person name="Mahowald M."/>
            <person name="Liep D."/>
            <person name="Gordon J."/>
        </authorList>
    </citation>
    <scope>NUCLEOTIDE SEQUENCE [LARGE SCALE GENOMIC DNA]</scope>
    <source>
        <strain evidence="16 17">DSM 5476</strain>
    </source>
</reference>
<dbReference type="InterPro" id="IPR045229">
    <property type="entry name" value="TPP_enz"/>
</dbReference>
<dbReference type="InterPro" id="IPR029061">
    <property type="entry name" value="THDP-binding"/>
</dbReference>
<feature type="domain" description="Thiamine pyrophosphate enzyme central" evidence="13">
    <location>
        <begin position="192"/>
        <end position="327"/>
    </location>
</feature>
<reference evidence="16 17" key="1">
    <citation type="submission" date="2009-01" db="EMBL/GenBank/DDBJ databases">
        <authorList>
            <person name="Fulton L."/>
            <person name="Clifton S."/>
            <person name="Fulton B."/>
            <person name="Xu J."/>
            <person name="Minx P."/>
            <person name="Pepin K.H."/>
            <person name="Johnson M."/>
            <person name="Bhonagiri V."/>
            <person name="Nash W.E."/>
            <person name="Mardis E.R."/>
            <person name="Wilson R.K."/>
        </authorList>
    </citation>
    <scope>NUCLEOTIDE SEQUENCE [LARGE SCALE GENOMIC DNA]</scope>
    <source>
        <strain evidence="16 17">DSM 5476</strain>
    </source>
</reference>
<evidence type="ECO:0000256" key="11">
    <source>
        <dbReference type="ARBA" id="ARBA00048670"/>
    </source>
</evidence>
<dbReference type="GO" id="GO:0003984">
    <property type="term" value="F:acetolactate synthase activity"/>
    <property type="evidence" value="ECO:0007669"/>
    <property type="project" value="UniProtKB-EC"/>
</dbReference>
<comment type="pathway">
    <text evidence="2 12">Amino-acid biosynthesis; L-valine biosynthesis; L-valine from pyruvate: step 1/4.</text>
</comment>
<dbReference type="InterPro" id="IPR012846">
    <property type="entry name" value="Acetolactate_synth_lsu"/>
</dbReference>
<dbReference type="GO" id="GO:0000287">
    <property type="term" value="F:magnesium ion binding"/>
    <property type="evidence" value="ECO:0007669"/>
    <property type="project" value="UniProtKB-UniRule"/>
</dbReference>
<evidence type="ECO:0000256" key="5">
    <source>
        <dbReference type="ARBA" id="ARBA00022605"/>
    </source>
</evidence>
<evidence type="ECO:0000256" key="10">
    <source>
        <dbReference type="ARBA" id="ARBA00023304"/>
    </source>
</evidence>
<dbReference type="CDD" id="cd02015">
    <property type="entry name" value="TPP_AHAS"/>
    <property type="match status" value="1"/>
</dbReference>
<evidence type="ECO:0000256" key="6">
    <source>
        <dbReference type="ARBA" id="ARBA00022679"/>
    </source>
</evidence>
<dbReference type="PROSITE" id="PS00187">
    <property type="entry name" value="TPP_ENZYMES"/>
    <property type="match status" value="1"/>
</dbReference>
<evidence type="ECO:0000256" key="2">
    <source>
        <dbReference type="ARBA" id="ARBA00005025"/>
    </source>
</evidence>
<dbReference type="AlphaFoldDB" id="C0EDP0"/>
<dbReference type="GO" id="GO:0050660">
    <property type="term" value="F:flavin adenine dinucleotide binding"/>
    <property type="evidence" value="ECO:0007669"/>
    <property type="project" value="InterPro"/>
</dbReference>
<name>C0EDP0_9FIRM</name>
<feature type="domain" description="Thiamine pyrophosphate enzyme TPP-binding" evidence="14">
    <location>
        <begin position="385"/>
        <end position="532"/>
    </location>
</feature>